<reference evidence="8" key="2">
    <citation type="submission" date="2024-06" db="EMBL/GenBank/DDBJ databases">
        <authorList>
            <person name="Plum-Jensen L.E."/>
            <person name="Schramm A."/>
            <person name="Marshall I.P.G."/>
        </authorList>
    </citation>
    <scope>NUCLEOTIDE SEQUENCE</scope>
    <source>
        <strain evidence="8">Rat1</strain>
    </source>
</reference>
<dbReference type="InterPro" id="IPR014776">
    <property type="entry name" value="4pyrrole_Mease_sub2"/>
</dbReference>
<dbReference type="EMBL" id="CP159373">
    <property type="protein sequence ID" value="XCN71449.1"/>
    <property type="molecule type" value="Genomic_DNA"/>
</dbReference>
<dbReference type="PANTHER" id="PTHR46111:SF1">
    <property type="entry name" value="RIBOSOMAL RNA SMALL SUBUNIT METHYLTRANSFERASE I"/>
    <property type="match status" value="1"/>
</dbReference>
<keyword evidence="4 6" id="KW-0808">Transferase</keyword>
<sequence length="282" mass="31139">MKPEQKTGSLYIVATPIGNLADISQRMKDILSSVDLLACEDTRHTGRLLAYLGIKADLTSYHRDNEQKKTAYLLEKLCDGMDIALVSDAGTPGVSDPGAVLVRAARQQDIPVVPIPGPSALAAALSVSGIQGGGFYFGGFPAAKTGERIKQFHALKAFNCSLVFYEAPHRIQATLQDCLEVFGDRQAQLFRELTKLHEEHLFGPISKLIELTKGKVKGELVLIVSGMTESREERPEDLNELIIWYRDKGKTSLKDAVRLISRDLDISRSQVYRQALSIWNDV</sequence>
<evidence type="ECO:0000256" key="4">
    <source>
        <dbReference type="ARBA" id="ARBA00022679"/>
    </source>
</evidence>
<dbReference type="Pfam" id="PF00590">
    <property type="entry name" value="TP_methylase"/>
    <property type="match status" value="1"/>
</dbReference>
<dbReference type="CDD" id="cd11648">
    <property type="entry name" value="RsmI"/>
    <property type="match status" value="1"/>
</dbReference>
<keyword evidence="2 6" id="KW-0698">rRNA processing</keyword>
<keyword evidence="3 6" id="KW-0489">Methyltransferase</keyword>
<dbReference type="InterPro" id="IPR035996">
    <property type="entry name" value="4pyrrol_Methylase_sf"/>
</dbReference>
<gene>
    <name evidence="6 8" type="primary">rsmI</name>
    <name evidence="8" type="ORF">Q3M24_14125</name>
</gene>
<dbReference type="InterPro" id="IPR014777">
    <property type="entry name" value="4pyrrole_Mease_sub1"/>
</dbReference>
<dbReference type="GO" id="GO:0070677">
    <property type="term" value="F:rRNA (cytosine-2'-O-)-methyltransferase activity"/>
    <property type="evidence" value="ECO:0007669"/>
    <property type="project" value="UniProtKB-UniRule"/>
</dbReference>
<protein>
    <recommendedName>
        <fullName evidence="6">Ribosomal RNA small subunit methyltransferase I</fullName>
        <ecNumber evidence="6">2.1.1.198</ecNumber>
    </recommendedName>
    <alternativeName>
        <fullName evidence="6">16S rRNA 2'-O-ribose C1402 methyltransferase</fullName>
    </alternativeName>
    <alternativeName>
        <fullName evidence="6">rRNA (cytidine-2'-O-)-methyltransferase RsmI</fullName>
    </alternativeName>
</protein>
<proteinExistence type="inferred from homology"/>
<dbReference type="NCBIfam" id="TIGR00096">
    <property type="entry name" value="16S rRNA (cytidine(1402)-2'-O)-methyltransferase"/>
    <property type="match status" value="1"/>
</dbReference>
<reference evidence="8" key="1">
    <citation type="journal article" date="2024" name="Syst. Appl. Microbiol.">
        <title>First single-strain enrichments of Electrothrix cable bacteria, description of E. aestuarii sp. nov. and E. rattekaaiensis sp. nov., and proposal of a cable bacteria taxonomy following the rules of the SeqCode.</title>
        <authorList>
            <person name="Plum-Jensen L.E."/>
            <person name="Schramm A."/>
            <person name="Marshall I.P.G."/>
        </authorList>
    </citation>
    <scope>NUCLEOTIDE SEQUENCE</scope>
    <source>
        <strain evidence="8">Rat1</strain>
    </source>
</reference>
<dbReference type="FunFam" id="3.40.1010.10:FF:000007">
    <property type="entry name" value="Ribosomal RNA small subunit methyltransferase I"/>
    <property type="match status" value="1"/>
</dbReference>
<evidence type="ECO:0000256" key="1">
    <source>
        <dbReference type="ARBA" id="ARBA00022490"/>
    </source>
</evidence>
<dbReference type="PROSITE" id="PS01296">
    <property type="entry name" value="RSMI"/>
    <property type="match status" value="1"/>
</dbReference>
<evidence type="ECO:0000256" key="3">
    <source>
        <dbReference type="ARBA" id="ARBA00022603"/>
    </source>
</evidence>
<evidence type="ECO:0000313" key="8">
    <source>
        <dbReference type="EMBL" id="XCN71449.1"/>
    </source>
</evidence>
<evidence type="ECO:0000256" key="5">
    <source>
        <dbReference type="ARBA" id="ARBA00022691"/>
    </source>
</evidence>
<dbReference type="GO" id="GO:0005737">
    <property type="term" value="C:cytoplasm"/>
    <property type="evidence" value="ECO:0007669"/>
    <property type="project" value="UniProtKB-SubCell"/>
</dbReference>
<dbReference type="AlphaFoldDB" id="A0AAU8LRE0"/>
<keyword evidence="5 6" id="KW-0949">S-adenosyl-L-methionine</keyword>
<comment type="subcellular location">
    <subcellularLocation>
        <location evidence="6">Cytoplasm</location>
    </subcellularLocation>
</comment>
<evidence type="ECO:0000259" key="7">
    <source>
        <dbReference type="Pfam" id="PF00590"/>
    </source>
</evidence>
<dbReference type="EC" id="2.1.1.198" evidence="6"/>
<organism evidence="8">
    <name type="scientific">Candidatus Electrothrix aestuarii</name>
    <dbReference type="NCBI Taxonomy" id="3062594"/>
    <lineage>
        <taxon>Bacteria</taxon>
        <taxon>Pseudomonadati</taxon>
        <taxon>Thermodesulfobacteriota</taxon>
        <taxon>Desulfobulbia</taxon>
        <taxon>Desulfobulbales</taxon>
        <taxon>Desulfobulbaceae</taxon>
        <taxon>Candidatus Electrothrix</taxon>
    </lineage>
</organism>
<dbReference type="HAMAP" id="MF_01877">
    <property type="entry name" value="16SrRNA_methyltr_I"/>
    <property type="match status" value="1"/>
</dbReference>
<dbReference type="Gene3D" id="3.40.1010.10">
    <property type="entry name" value="Cobalt-precorrin-4 Transmethylase, Domain 1"/>
    <property type="match status" value="1"/>
</dbReference>
<feature type="domain" description="Tetrapyrrole methylase" evidence="7">
    <location>
        <begin position="10"/>
        <end position="208"/>
    </location>
</feature>
<dbReference type="KEGG" id="eaj:Q3M24_14125"/>
<comment type="catalytic activity">
    <reaction evidence="6">
        <text>cytidine(1402) in 16S rRNA + S-adenosyl-L-methionine = 2'-O-methylcytidine(1402) in 16S rRNA + S-adenosyl-L-homocysteine + H(+)</text>
        <dbReference type="Rhea" id="RHEA:42924"/>
        <dbReference type="Rhea" id="RHEA-COMP:10285"/>
        <dbReference type="Rhea" id="RHEA-COMP:10286"/>
        <dbReference type="ChEBI" id="CHEBI:15378"/>
        <dbReference type="ChEBI" id="CHEBI:57856"/>
        <dbReference type="ChEBI" id="CHEBI:59789"/>
        <dbReference type="ChEBI" id="CHEBI:74495"/>
        <dbReference type="ChEBI" id="CHEBI:82748"/>
        <dbReference type="EC" id="2.1.1.198"/>
    </reaction>
</comment>
<evidence type="ECO:0000256" key="6">
    <source>
        <dbReference type="HAMAP-Rule" id="MF_01877"/>
    </source>
</evidence>
<dbReference type="FunFam" id="3.30.950.10:FF:000002">
    <property type="entry name" value="Ribosomal RNA small subunit methyltransferase I"/>
    <property type="match status" value="1"/>
</dbReference>
<dbReference type="PIRSF" id="PIRSF005917">
    <property type="entry name" value="MTase_YraL"/>
    <property type="match status" value="1"/>
</dbReference>
<keyword evidence="1 6" id="KW-0963">Cytoplasm</keyword>
<accession>A0AAU8LRE0</accession>
<evidence type="ECO:0000256" key="2">
    <source>
        <dbReference type="ARBA" id="ARBA00022552"/>
    </source>
</evidence>
<comment type="function">
    <text evidence="6">Catalyzes the 2'-O-methylation of the ribose of cytidine 1402 (C1402) in 16S rRNA.</text>
</comment>
<comment type="similarity">
    <text evidence="6">Belongs to the methyltransferase superfamily. RsmI family.</text>
</comment>
<dbReference type="InterPro" id="IPR008189">
    <property type="entry name" value="rRNA_ssu_MeTfrase_I"/>
</dbReference>
<dbReference type="InterPro" id="IPR018063">
    <property type="entry name" value="SAM_MeTrfase_RsmI_CS"/>
</dbReference>
<dbReference type="SUPFAM" id="SSF53790">
    <property type="entry name" value="Tetrapyrrole methylase"/>
    <property type="match status" value="1"/>
</dbReference>
<dbReference type="Gene3D" id="3.30.950.10">
    <property type="entry name" value="Methyltransferase, Cobalt-precorrin-4 Transmethylase, Domain 2"/>
    <property type="match status" value="1"/>
</dbReference>
<dbReference type="InterPro" id="IPR000878">
    <property type="entry name" value="4pyrrol_Mease"/>
</dbReference>
<dbReference type="PANTHER" id="PTHR46111">
    <property type="entry name" value="RIBOSOMAL RNA SMALL SUBUNIT METHYLTRANSFERASE I"/>
    <property type="match status" value="1"/>
</dbReference>
<name>A0AAU8LRE0_9BACT</name>